<dbReference type="FunFam" id="1.20.1540.10:FF:000015">
    <property type="entry name" value="RHOMBOID-like protein 10 chloroplastic"/>
    <property type="match status" value="1"/>
</dbReference>
<dbReference type="GO" id="GO:0019374">
    <property type="term" value="P:galactolipid metabolic process"/>
    <property type="evidence" value="ECO:0007669"/>
    <property type="project" value="EnsemblPlants"/>
</dbReference>
<dbReference type="PANTHER" id="PTHR43731">
    <property type="entry name" value="RHOMBOID PROTEASE"/>
    <property type="match status" value="1"/>
</dbReference>
<dbReference type="InterPro" id="IPR022764">
    <property type="entry name" value="Peptidase_S54_rhomboid_dom"/>
</dbReference>
<name>A0A0E0GNA7_ORYNI</name>
<dbReference type="Pfam" id="PF01694">
    <property type="entry name" value="Rhomboid"/>
    <property type="match status" value="1"/>
</dbReference>
<evidence type="ECO:0000256" key="3">
    <source>
        <dbReference type="ARBA" id="ARBA00022692"/>
    </source>
</evidence>
<dbReference type="AlphaFoldDB" id="A0A0E0GNA7"/>
<dbReference type="GO" id="GO:0004252">
    <property type="term" value="F:serine-type endopeptidase activity"/>
    <property type="evidence" value="ECO:0007669"/>
    <property type="project" value="InterPro"/>
</dbReference>
<dbReference type="GO" id="GO:0006654">
    <property type="term" value="P:phosphatidic acid biosynthetic process"/>
    <property type="evidence" value="ECO:0007669"/>
    <property type="project" value="EnsemblPlants"/>
</dbReference>
<evidence type="ECO:0000256" key="5">
    <source>
        <dbReference type="ARBA" id="ARBA00023136"/>
    </source>
</evidence>
<sequence length="416" mass="45184">MASSSPPWLLLPSFPWPPPPPPGSSSGRGGGGGGGGDPGDWKPNVVAAFAGAQLGRALRRRLAGLLRSPEARHLGALPRIGDIWFEGSDSFATHSILGVLENALSAPYACSSVLFNGNGSDRRYIGRGKLPSRRPSGINSKKRLWTNILLAVNILAYVAQITTQGRLLIWGAKINSMIDRGELWRLATSSLLHANLAHLAFNCFSLNSIGPMVEMLTGPRRYLAVYFTSALAGSLMSYRYCASPAVGASGAIFGLVGAYAVYTWRHRRFLGHGKESLEHIGRVVILNMGMGLLTRGIDNWGHLGGLLGGMAMAWFLGPAWQYQYVSKDGRAVFKDNAPILQLSNGKWLSPTGTVYMNPYFWSPTGTETNSRIARYNINSTMGLHQVNDWEDLHDQELVEKLEKDMGKEQQMAAGSV</sequence>
<dbReference type="SUPFAM" id="SSF144091">
    <property type="entry name" value="Rhomboid-like"/>
    <property type="match status" value="1"/>
</dbReference>
<dbReference type="PANTHER" id="PTHR43731:SF26">
    <property type="entry name" value="RHOMBOID-LIKE PROTEIN 10, CHLOROPLASTIC"/>
    <property type="match status" value="1"/>
</dbReference>
<feature type="transmembrane region" description="Helical" evidence="7">
    <location>
        <begin position="246"/>
        <end position="264"/>
    </location>
</feature>
<feature type="compositionally biased region" description="Low complexity" evidence="6">
    <location>
        <begin position="1"/>
        <end position="13"/>
    </location>
</feature>
<evidence type="ECO:0000256" key="7">
    <source>
        <dbReference type="SAM" id="Phobius"/>
    </source>
</evidence>
<proteinExistence type="inferred from homology"/>
<dbReference type="eggNOG" id="KOG2289">
    <property type="taxonomic scope" value="Eukaryota"/>
</dbReference>
<dbReference type="Gramene" id="ONIVA03G20930.1">
    <property type="protein sequence ID" value="ONIVA03G20930.1"/>
    <property type="gene ID" value="ONIVA03G20930"/>
</dbReference>
<dbReference type="EnsemblPlants" id="ONIVA03G20930.1">
    <property type="protein sequence ID" value="ONIVA03G20930.1"/>
    <property type="gene ID" value="ONIVA03G20930"/>
</dbReference>
<evidence type="ECO:0000259" key="8">
    <source>
        <dbReference type="Pfam" id="PF01694"/>
    </source>
</evidence>
<comment type="similarity">
    <text evidence="2">Belongs to the peptidase S54 family.</text>
</comment>
<evidence type="ECO:0000313" key="10">
    <source>
        <dbReference type="Proteomes" id="UP000006591"/>
    </source>
</evidence>
<reference evidence="9" key="1">
    <citation type="submission" date="2015-04" db="UniProtKB">
        <authorList>
            <consortium name="EnsemblPlants"/>
        </authorList>
    </citation>
    <scope>IDENTIFICATION</scope>
    <source>
        <strain evidence="9">SL10</strain>
    </source>
</reference>
<evidence type="ECO:0000313" key="9">
    <source>
        <dbReference type="EnsemblPlants" id="ONIVA03G20930.1"/>
    </source>
</evidence>
<evidence type="ECO:0000256" key="6">
    <source>
        <dbReference type="SAM" id="MobiDB-lite"/>
    </source>
</evidence>
<dbReference type="STRING" id="4536.A0A0E0GNA7"/>
<feature type="compositionally biased region" description="Pro residues" evidence="6">
    <location>
        <begin position="14"/>
        <end position="23"/>
    </location>
</feature>
<reference evidence="9" key="2">
    <citation type="submission" date="2018-04" db="EMBL/GenBank/DDBJ databases">
        <title>OnivRS2 (Oryza nivara Reference Sequence Version 2).</title>
        <authorList>
            <person name="Zhang J."/>
            <person name="Kudrna D."/>
            <person name="Lee S."/>
            <person name="Talag J."/>
            <person name="Rajasekar S."/>
            <person name="Welchert J."/>
            <person name="Hsing Y.-I."/>
            <person name="Wing R.A."/>
        </authorList>
    </citation>
    <scope>NUCLEOTIDE SEQUENCE [LARGE SCALE GENOMIC DNA]</scope>
    <source>
        <strain evidence="9">SL10</strain>
    </source>
</reference>
<keyword evidence="3 7" id="KW-0812">Transmembrane</keyword>
<evidence type="ECO:0000256" key="1">
    <source>
        <dbReference type="ARBA" id="ARBA00004141"/>
    </source>
</evidence>
<feature type="region of interest" description="Disordered" evidence="6">
    <location>
        <begin position="1"/>
        <end position="42"/>
    </location>
</feature>
<feature type="transmembrane region" description="Helical" evidence="7">
    <location>
        <begin position="300"/>
        <end position="320"/>
    </location>
</feature>
<evidence type="ECO:0000256" key="2">
    <source>
        <dbReference type="ARBA" id="ARBA00009045"/>
    </source>
</evidence>
<feature type="domain" description="Peptidase S54 rhomboid" evidence="8">
    <location>
        <begin position="181"/>
        <end position="317"/>
    </location>
</feature>
<feature type="compositionally biased region" description="Gly residues" evidence="6">
    <location>
        <begin position="26"/>
        <end position="38"/>
    </location>
</feature>
<dbReference type="InterPro" id="IPR035952">
    <property type="entry name" value="Rhomboid-like_sf"/>
</dbReference>
<dbReference type="Gene3D" id="1.20.1540.10">
    <property type="entry name" value="Rhomboid-like"/>
    <property type="match status" value="1"/>
</dbReference>
<dbReference type="OMA" id="PNMGDIC"/>
<organism evidence="9">
    <name type="scientific">Oryza nivara</name>
    <name type="common">Indian wild rice</name>
    <name type="synonym">Oryza sativa f. spontanea</name>
    <dbReference type="NCBI Taxonomy" id="4536"/>
    <lineage>
        <taxon>Eukaryota</taxon>
        <taxon>Viridiplantae</taxon>
        <taxon>Streptophyta</taxon>
        <taxon>Embryophyta</taxon>
        <taxon>Tracheophyta</taxon>
        <taxon>Spermatophyta</taxon>
        <taxon>Magnoliopsida</taxon>
        <taxon>Liliopsida</taxon>
        <taxon>Poales</taxon>
        <taxon>Poaceae</taxon>
        <taxon>BOP clade</taxon>
        <taxon>Oryzoideae</taxon>
        <taxon>Oryzeae</taxon>
        <taxon>Oryzinae</taxon>
        <taxon>Oryza</taxon>
    </lineage>
</organism>
<keyword evidence="5 7" id="KW-0472">Membrane</keyword>
<keyword evidence="10" id="KW-1185">Reference proteome</keyword>
<evidence type="ECO:0000256" key="4">
    <source>
        <dbReference type="ARBA" id="ARBA00022989"/>
    </source>
</evidence>
<dbReference type="GO" id="GO:0009706">
    <property type="term" value="C:chloroplast inner membrane"/>
    <property type="evidence" value="ECO:0007669"/>
    <property type="project" value="EnsemblPlants"/>
</dbReference>
<comment type="subcellular location">
    <subcellularLocation>
        <location evidence="1">Membrane</location>
        <topology evidence="1">Multi-pass membrane protein</topology>
    </subcellularLocation>
</comment>
<protein>
    <recommendedName>
        <fullName evidence="8">Peptidase S54 rhomboid domain-containing protein</fullName>
    </recommendedName>
</protein>
<keyword evidence="4 7" id="KW-1133">Transmembrane helix</keyword>
<dbReference type="Proteomes" id="UP000006591">
    <property type="component" value="Chromosome 3"/>
</dbReference>
<accession>A0A0E0GNA7</accession>
<dbReference type="InterPro" id="IPR050925">
    <property type="entry name" value="Rhomboid_protease_S54"/>
</dbReference>